<evidence type="ECO:0000313" key="1">
    <source>
        <dbReference type="EMBL" id="ETL36058.1"/>
    </source>
</evidence>
<dbReference type="Proteomes" id="UP000053864">
    <property type="component" value="Unassembled WGS sequence"/>
</dbReference>
<feature type="non-terminal residue" evidence="1">
    <location>
        <position position="55"/>
    </location>
</feature>
<sequence>CVSLRISAREKLPACCVLWCPGADVYTEVSNPNWGYPSVVHTTQKKAWCDHATML</sequence>
<proteinExistence type="predicted"/>
<protein>
    <submittedName>
        <fullName evidence="1">Uncharacterized protein</fullName>
    </submittedName>
</protein>
<organism evidence="1">
    <name type="scientific">Phytophthora nicotianae</name>
    <name type="common">Potato buckeye rot agent</name>
    <name type="synonym">Phytophthora parasitica</name>
    <dbReference type="NCBI Taxonomy" id="4792"/>
    <lineage>
        <taxon>Eukaryota</taxon>
        <taxon>Sar</taxon>
        <taxon>Stramenopiles</taxon>
        <taxon>Oomycota</taxon>
        <taxon>Peronosporomycetes</taxon>
        <taxon>Peronosporales</taxon>
        <taxon>Peronosporaceae</taxon>
        <taxon>Phytophthora</taxon>
    </lineage>
</organism>
<dbReference type="EMBL" id="KI673868">
    <property type="protein sequence ID" value="ETL36058.1"/>
    <property type="molecule type" value="Genomic_DNA"/>
</dbReference>
<accession>W2IRM6</accession>
<reference evidence="1" key="1">
    <citation type="submission" date="2013-11" db="EMBL/GenBank/DDBJ databases">
        <title>The Genome Sequence of Phytophthora parasitica CJ05E6.</title>
        <authorList>
            <consortium name="The Broad Institute Genomics Platform"/>
            <person name="Russ C."/>
            <person name="Tyler B."/>
            <person name="Panabieres F."/>
            <person name="Shan W."/>
            <person name="Tripathy S."/>
            <person name="Grunwald N."/>
            <person name="Machado M."/>
            <person name="Johnson C.S."/>
            <person name="Arredondo F."/>
            <person name="Hong C."/>
            <person name="Coffey M."/>
            <person name="Young S.K."/>
            <person name="Zeng Q."/>
            <person name="Gargeya S."/>
            <person name="Fitzgerald M."/>
            <person name="Abouelleil A."/>
            <person name="Alvarado L."/>
            <person name="Chapman S.B."/>
            <person name="Gainer-Dewar J."/>
            <person name="Goldberg J."/>
            <person name="Griggs A."/>
            <person name="Gujja S."/>
            <person name="Hansen M."/>
            <person name="Howarth C."/>
            <person name="Imamovic A."/>
            <person name="Ireland A."/>
            <person name="Larimer J."/>
            <person name="McCowan C."/>
            <person name="Murphy C."/>
            <person name="Pearson M."/>
            <person name="Poon T.W."/>
            <person name="Priest M."/>
            <person name="Roberts A."/>
            <person name="Saif S."/>
            <person name="Shea T."/>
            <person name="Sykes S."/>
            <person name="Wortman J."/>
            <person name="Nusbaum C."/>
            <person name="Birren B."/>
        </authorList>
    </citation>
    <scope>NUCLEOTIDE SEQUENCE [LARGE SCALE GENOMIC DNA]</scope>
    <source>
        <strain evidence="1">CJ05E6</strain>
    </source>
</reference>
<dbReference type="AlphaFoldDB" id="W2IRM6"/>
<name>W2IRM6_PHYNI</name>
<feature type="non-terminal residue" evidence="1">
    <location>
        <position position="1"/>
    </location>
</feature>
<gene>
    <name evidence="1" type="ORF">L916_11901</name>
</gene>